<evidence type="ECO:0000256" key="4">
    <source>
        <dbReference type="ARBA" id="ARBA00023136"/>
    </source>
</evidence>
<feature type="domain" description="EamA" evidence="6">
    <location>
        <begin position="157"/>
        <end position="290"/>
    </location>
</feature>
<sequence>MTTSPARPWVRDFLLLALIWGSSFLFMRIAAQELGPLPTAAVRVTIAALFLWPILRMRGHAPLLRQHWKPIFFVGVLNSGIPFALYSFAVMHITTGLSSILNATVPLFGAIVAWLWLGDRPGQSRSLGLALGFAGVALLAGGEASFKPNDSGIAPFWAVLACLGATVCYALSASFTKKHIPSLPPLVTATGSQMGAALALALPALWWRPEHLPSLHAWGALLTVGIVCTGLAYILYFKLIENTGPAKALTVTFMVPVFAILYGVVLLGETVTPWMLGCGLIVLLGTALSSGLIHIGQRKT</sequence>
<keyword evidence="4 5" id="KW-0472">Membrane</keyword>
<keyword evidence="8" id="KW-1185">Reference proteome</keyword>
<feature type="transmembrane region" description="Helical" evidence="5">
    <location>
        <begin position="218"/>
        <end position="236"/>
    </location>
</feature>
<dbReference type="InterPro" id="IPR050638">
    <property type="entry name" value="AA-Vitamin_Transporters"/>
</dbReference>
<dbReference type="Proteomes" id="UP000647424">
    <property type="component" value="Unassembled WGS sequence"/>
</dbReference>
<feature type="domain" description="EamA" evidence="6">
    <location>
        <begin position="13"/>
        <end position="139"/>
    </location>
</feature>
<proteinExistence type="predicted"/>
<dbReference type="PANTHER" id="PTHR32322:SF9">
    <property type="entry name" value="AMINO-ACID METABOLITE EFFLUX PUMP-RELATED"/>
    <property type="match status" value="1"/>
</dbReference>
<comment type="caution">
    <text evidence="7">The sequence shown here is derived from an EMBL/GenBank/DDBJ whole genome shotgun (WGS) entry which is preliminary data.</text>
</comment>
<feature type="transmembrane region" description="Helical" evidence="5">
    <location>
        <begin position="37"/>
        <end position="55"/>
    </location>
</feature>
<dbReference type="InterPro" id="IPR000620">
    <property type="entry name" value="EamA_dom"/>
</dbReference>
<dbReference type="SUPFAM" id="SSF103481">
    <property type="entry name" value="Multidrug resistance efflux transporter EmrE"/>
    <property type="match status" value="2"/>
</dbReference>
<dbReference type="AlphaFoldDB" id="A0A927FEK5"/>
<protein>
    <submittedName>
        <fullName evidence="7">EamA family transporter</fullName>
    </submittedName>
</protein>
<dbReference type="InterPro" id="IPR037185">
    <property type="entry name" value="EmrE-like"/>
</dbReference>
<accession>A0A927FEK5</accession>
<organism evidence="7 8">
    <name type="scientific">Limnohabitans radicicola</name>
    <dbReference type="NCBI Taxonomy" id="2771427"/>
    <lineage>
        <taxon>Bacteria</taxon>
        <taxon>Pseudomonadati</taxon>
        <taxon>Pseudomonadota</taxon>
        <taxon>Betaproteobacteria</taxon>
        <taxon>Burkholderiales</taxon>
        <taxon>Comamonadaceae</taxon>
        <taxon>Limnohabitans</taxon>
    </lineage>
</organism>
<feature type="transmembrane region" description="Helical" evidence="5">
    <location>
        <begin position="152"/>
        <end position="171"/>
    </location>
</feature>
<dbReference type="EMBL" id="JACYFT010000001">
    <property type="protein sequence ID" value="MBD8049157.1"/>
    <property type="molecule type" value="Genomic_DNA"/>
</dbReference>
<dbReference type="Pfam" id="PF00892">
    <property type="entry name" value="EamA"/>
    <property type="match status" value="2"/>
</dbReference>
<evidence type="ECO:0000259" key="6">
    <source>
        <dbReference type="Pfam" id="PF00892"/>
    </source>
</evidence>
<feature type="transmembrane region" description="Helical" evidence="5">
    <location>
        <begin position="183"/>
        <end position="206"/>
    </location>
</feature>
<evidence type="ECO:0000256" key="2">
    <source>
        <dbReference type="ARBA" id="ARBA00022692"/>
    </source>
</evidence>
<feature type="transmembrane region" description="Helical" evidence="5">
    <location>
        <begin position="71"/>
        <end position="93"/>
    </location>
</feature>
<feature type="transmembrane region" description="Helical" evidence="5">
    <location>
        <begin position="248"/>
        <end position="268"/>
    </location>
</feature>
<evidence type="ECO:0000313" key="8">
    <source>
        <dbReference type="Proteomes" id="UP000647424"/>
    </source>
</evidence>
<evidence type="ECO:0000313" key="7">
    <source>
        <dbReference type="EMBL" id="MBD8049157.1"/>
    </source>
</evidence>
<evidence type="ECO:0000256" key="3">
    <source>
        <dbReference type="ARBA" id="ARBA00022989"/>
    </source>
</evidence>
<feature type="transmembrane region" description="Helical" evidence="5">
    <location>
        <begin position="129"/>
        <end position="146"/>
    </location>
</feature>
<keyword evidence="2 5" id="KW-0812">Transmembrane</keyword>
<feature type="transmembrane region" description="Helical" evidence="5">
    <location>
        <begin position="274"/>
        <end position="295"/>
    </location>
</feature>
<feature type="transmembrane region" description="Helical" evidence="5">
    <location>
        <begin position="12"/>
        <end position="31"/>
    </location>
</feature>
<dbReference type="GO" id="GO:0016020">
    <property type="term" value="C:membrane"/>
    <property type="evidence" value="ECO:0007669"/>
    <property type="project" value="UniProtKB-SubCell"/>
</dbReference>
<reference evidence="7" key="1">
    <citation type="submission" date="2020-09" db="EMBL/GenBank/DDBJ databases">
        <title>Genome seq and assembly of Limnohabitants sp.</title>
        <authorList>
            <person name="Chhetri G."/>
        </authorList>
    </citation>
    <scope>NUCLEOTIDE SEQUENCE</scope>
    <source>
        <strain evidence="7">JUR4</strain>
    </source>
</reference>
<keyword evidence="3 5" id="KW-1133">Transmembrane helix</keyword>
<evidence type="ECO:0000256" key="1">
    <source>
        <dbReference type="ARBA" id="ARBA00004141"/>
    </source>
</evidence>
<dbReference type="PANTHER" id="PTHR32322">
    <property type="entry name" value="INNER MEMBRANE TRANSPORTER"/>
    <property type="match status" value="1"/>
</dbReference>
<feature type="transmembrane region" description="Helical" evidence="5">
    <location>
        <begin position="99"/>
        <end position="117"/>
    </location>
</feature>
<dbReference type="RefSeq" id="WP_191817648.1">
    <property type="nucleotide sequence ID" value="NZ_JACYFT010000001.1"/>
</dbReference>
<evidence type="ECO:0000256" key="5">
    <source>
        <dbReference type="SAM" id="Phobius"/>
    </source>
</evidence>
<comment type="subcellular location">
    <subcellularLocation>
        <location evidence="1">Membrane</location>
        <topology evidence="1">Multi-pass membrane protein</topology>
    </subcellularLocation>
</comment>
<gene>
    <name evidence="7" type="ORF">IC609_01270</name>
</gene>
<name>A0A927FEK5_9BURK</name>